<reference evidence="3" key="1">
    <citation type="journal article" date="2019" name="Int. J. Syst. Evol. Microbiol.">
        <title>The Global Catalogue of Microorganisms (GCM) 10K type strain sequencing project: providing services to taxonomists for standard genome sequencing and annotation.</title>
        <authorList>
            <consortium name="The Broad Institute Genomics Platform"/>
            <consortium name="The Broad Institute Genome Sequencing Center for Infectious Disease"/>
            <person name="Wu L."/>
            <person name="Ma J."/>
        </authorList>
    </citation>
    <scope>NUCLEOTIDE SEQUENCE [LARGE SCALE GENOMIC DNA]</scope>
    <source>
        <strain evidence="3">NBRC 112502</strain>
    </source>
</reference>
<keyword evidence="3" id="KW-1185">Reference proteome</keyword>
<evidence type="ECO:0000313" key="3">
    <source>
        <dbReference type="Proteomes" id="UP001156641"/>
    </source>
</evidence>
<feature type="domain" description="Chalcone isomerase" evidence="1">
    <location>
        <begin position="28"/>
        <end position="192"/>
    </location>
</feature>
<name>A0ABQ6A705_9PROT</name>
<comment type="caution">
    <text evidence="2">The sequence shown here is derived from an EMBL/GenBank/DDBJ whole genome shotgun (WGS) entry which is preliminary data.</text>
</comment>
<dbReference type="Proteomes" id="UP001156641">
    <property type="component" value="Unassembled WGS sequence"/>
</dbReference>
<dbReference type="InterPro" id="IPR016087">
    <property type="entry name" value="Chalcone_isomerase"/>
</dbReference>
<organism evidence="2 3">
    <name type="scientific">Acidocella aquatica</name>
    <dbReference type="NCBI Taxonomy" id="1922313"/>
    <lineage>
        <taxon>Bacteria</taxon>
        <taxon>Pseudomonadati</taxon>
        <taxon>Pseudomonadota</taxon>
        <taxon>Alphaproteobacteria</taxon>
        <taxon>Acetobacterales</taxon>
        <taxon>Acidocellaceae</taxon>
        <taxon>Acidocella</taxon>
    </lineage>
</organism>
<dbReference type="Pfam" id="PF16036">
    <property type="entry name" value="Chalcone_3"/>
    <property type="match status" value="1"/>
</dbReference>
<dbReference type="EMBL" id="BSOS01000013">
    <property type="protein sequence ID" value="GLR66322.1"/>
    <property type="molecule type" value="Genomic_DNA"/>
</dbReference>
<sequence>MLRRWPRKRVMLFSVLGLLGFGVWPAGAAQLAGVTLPDIQTVGTTRLVLNGIGLRTYSMLGIHIYVAGLYLQQPSHDADAILDSPGIKVVQMHFVHNVGAGAMRGAWRKGLVKNCVAPCVLSQSRLAQFLAALRPVSAGEDVTLEFRPDGAQAYYNGVSVGYIDDPAFARLMLEVFIGQNASVPVLKRELLGN</sequence>
<protein>
    <recommendedName>
        <fullName evidence="1">Chalcone isomerase domain-containing protein</fullName>
    </recommendedName>
</protein>
<dbReference type="RefSeq" id="WP_284256999.1">
    <property type="nucleotide sequence ID" value="NZ_BSOS01000013.1"/>
</dbReference>
<evidence type="ECO:0000313" key="2">
    <source>
        <dbReference type="EMBL" id="GLR66322.1"/>
    </source>
</evidence>
<dbReference type="InterPro" id="IPR036298">
    <property type="entry name" value="Chalcone_isomerase_sf"/>
</dbReference>
<proteinExistence type="predicted"/>
<dbReference type="InterPro" id="IPR016088">
    <property type="entry name" value="Chalcone_isomerase_3-sand"/>
</dbReference>
<accession>A0ABQ6A705</accession>
<dbReference type="Gene3D" id="3.50.70.10">
    <property type="match status" value="1"/>
</dbReference>
<gene>
    <name evidence="2" type="ORF">GCM10010909_10020</name>
</gene>
<evidence type="ECO:0000259" key="1">
    <source>
        <dbReference type="Pfam" id="PF16036"/>
    </source>
</evidence>
<dbReference type="SUPFAM" id="SSF54626">
    <property type="entry name" value="Chalcone isomerase"/>
    <property type="match status" value="1"/>
</dbReference>